<proteinExistence type="predicted"/>
<evidence type="ECO:0000259" key="6">
    <source>
        <dbReference type="Pfam" id="PF00892"/>
    </source>
</evidence>
<feature type="transmembrane region" description="Helical" evidence="5">
    <location>
        <begin position="127"/>
        <end position="146"/>
    </location>
</feature>
<sequence length="302" mass="31462">MNTANMLRLVALAAIWGGSFLFMRIAAPVLGPALLIEYRVGFAALFLALVAWFLHLRGKGAPLGVRRHWKHYLILGLFNSALPFLLFAFAARTLSASVLSVLNATAPMWGALVGAAWARQKVSGRSALGLLLGTGGVALLVGFDHVAERPGAGIAVGAALIAAFSYSIASQYAKSAPAVAPFANAHGSMWAAAILVLPLVFFFPAPGEPTMGIMAAVLALGVVCSGIAYIIYFKLIEEVGTTSALTVTFLNPVFGILWGALFLHEAIGWHTIAGSAIVLLGTALVTGFRPRVKRAAAPAGGK</sequence>
<feature type="transmembrane region" description="Helical" evidence="5">
    <location>
        <begin position="211"/>
        <end position="232"/>
    </location>
</feature>
<dbReference type="InterPro" id="IPR037185">
    <property type="entry name" value="EmrE-like"/>
</dbReference>
<dbReference type="Pfam" id="PF00892">
    <property type="entry name" value="EamA"/>
    <property type="match status" value="2"/>
</dbReference>
<keyword evidence="8" id="KW-1185">Reference proteome</keyword>
<feature type="transmembrane region" description="Helical" evidence="5">
    <location>
        <begin position="36"/>
        <end position="56"/>
    </location>
</feature>
<dbReference type="PANTHER" id="PTHR32322:SF9">
    <property type="entry name" value="AMINO-ACID METABOLITE EFFLUX PUMP-RELATED"/>
    <property type="match status" value="1"/>
</dbReference>
<dbReference type="RefSeq" id="WP_229414881.1">
    <property type="nucleotide sequence ID" value="NZ_JSAB01000062.1"/>
</dbReference>
<dbReference type="InterPro" id="IPR050638">
    <property type="entry name" value="AA-Vitamin_Transporters"/>
</dbReference>
<evidence type="ECO:0000256" key="3">
    <source>
        <dbReference type="ARBA" id="ARBA00022989"/>
    </source>
</evidence>
<evidence type="ECO:0000256" key="2">
    <source>
        <dbReference type="ARBA" id="ARBA00022692"/>
    </source>
</evidence>
<feature type="domain" description="EamA" evidence="6">
    <location>
        <begin position="155"/>
        <end position="286"/>
    </location>
</feature>
<feature type="transmembrane region" description="Helical" evidence="5">
    <location>
        <begin position="185"/>
        <end position="205"/>
    </location>
</feature>
<feature type="transmembrane region" description="Helical" evidence="5">
    <location>
        <begin position="72"/>
        <end position="91"/>
    </location>
</feature>
<evidence type="ECO:0000256" key="1">
    <source>
        <dbReference type="ARBA" id="ARBA00004141"/>
    </source>
</evidence>
<accession>A0A422QN30</accession>
<name>A0A422QN30_9BURK</name>
<dbReference type="Proteomes" id="UP000283254">
    <property type="component" value="Unassembled WGS sequence"/>
</dbReference>
<feature type="domain" description="EamA" evidence="6">
    <location>
        <begin position="9"/>
        <end position="141"/>
    </location>
</feature>
<evidence type="ECO:0000256" key="5">
    <source>
        <dbReference type="SAM" id="Phobius"/>
    </source>
</evidence>
<dbReference type="PANTHER" id="PTHR32322">
    <property type="entry name" value="INNER MEMBRANE TRANSPORTER"/>
    <property type="match status" value="1"/>
</dbReference>
<dbReference type="SUPFAM" id="SSF103481">
    <property type="entry name" value="Multidrug resistance efflux transporter EmrE"/>
    <property type="match status" value="2"/>
</dbReference>
<feature type="transmembrane region" description="Helical" evidence="5">
    <location>
        <begin position="97"/>
        <end position="118"/>
    </location>
</feature>
<dbReference type="EMBL" id="JSAB01000062">
    <property type="protein sequence ID" value="RNF31420.1"/>
    <property type="molecule type" value="Genomic_DNA"/>
</dbReference>
<keyword evidence="2 5" id="KW-0812">Transmembrane</keyword>
<feature type="transmembrane region" description="Helical" evidence="5">
    <location>
        <begin position="152"/>
        <end position="173"/>
    </location>
</feature>
<protein>
    <submittedName>
        <fullName evidence="7">Membrane protein</fullName>
    </submittedName>
</protein>
<evidence type="ECO:0000256" key="4">
    <source>
        <dbReference type="ARBA" id="ARBA00023136"/>
    </source>
</evidence>
<comment type="subcellular location">
    <subcellularLocation>
        <location evidence="1">Membrane</location>
        <topology evidence="1">Multi-pass membrane protein</topology>
    </subcellularLocation>
</comment>
<feature type="transmembrane region" description="Helical" evidence="5">
    <location>
        <begin position="244"/>
        <end position="261"/>
    </location>
</feature>
<dbReference type="GO" id="GO:0016020">
    <property type="term" value="C:membrane"/>
    <property type="evidence" value="ECO:0007669"/>
    <property type="project" value="UniProtKB-SubCell"/>
</dbReference>
<organism evidence="7 8">
    <name type="scientific">Massilia aurea</name>
    <dbReference type="NCBI Taxonomy" id="373040"/>
    <lineage>
        <taxon>Bacteria</taxon>
        <taxon>Pseudomonadati</taxon>
        <taxon>Pseudomonadota</taxon>
        <taxon>Betaproteobacteria</taxon>
        <taxon>Burkholderiales</taxon>
        <taxon>Oxalobacteraceae</taxon>
        <taxon>Telluria group</taxon>
        <taxon>Massilia</taxon>
    </lineage>
</organism>
<dbReference type="InterPro" id="IPR000620">
    <property type="entry name" value="EamA_dom"/>
</dbReference>
<keyword evidence="4 5" id="KW-0472">Membrane</keyword>
<keyword evidence="3 5" id="KW-1133">Transmembrane helix</keyword>
<dbReference type="AlphaFoldDB" id="A0A422QN30"/>
<feature type="transmembrane region" description="Helical" evidence="5">
    <location>
        <begin position="267"/>
        <end position="288"/>
    </location>
</feature>
<comment type="caution">
    <text evidence="7">The sequence shown here is derived from an EMBL/GenBank/DDBJ whole genome shotgun (WGS) entry which is preliminary data.</text>
</comment>
<reference evidence="7" key="1">
    <citation type="submission" date="2014-10" db="EMBL/GenBank/DDBJ databases">
        <title>Massilia sp. genome.</title>
        <authorList>
            <person name="Xu B."/>
            <person name="Dai L."/>
            <person name="Huang Z."/>
        </authorList>
    </citation>
    <scope>NUCLEOTIDE SEQUENCE [LARGE SCALE GENOMIC DNA]</scope>
    <source>
        <strain evidence="7">CFS-1</strain>
    </source>
</reference>
<gene>
    <name evidence="7" type="ORF">NM04_07360</name>
</gene>
<evidence type="ECO:0000313" key="8">
    <source>
        <dbReference type="Proteomes" id="UP000283254"/>
    </source>
</evidence>
<evidence type="ECO:0000313" key="7">
    <source>
        <dbReference type="EMBL" id="RNF31420.1"/>
    </source>
</evidence>